<evidence type="ECO:0000256" key="14">
    <source>
        <dbReference type="SAM" id="Phobius"/>
    </source>
</evidence>
<accession>A0A8C7MC94</accession>
<dbReference type="Proteomes" id="UP000694557">
    <property type="component" value="Unassembled WGS sequence"/>
</dbReference>
<keyword evidence="8" id="KW-0539">Nucleus</keyword>
<evidence type="ECO:0000256" key="15">
    <source>
        <dbReference type="SAM" id="SignalP"/>
    </source>
</evidence>
<evidence type="ECO:0000256" key="13">
    <source>
        <dbReference type="SAM" id="MobiDB-lite"/>
    </source>
</evidence>
<evidence type="ECO:0000256" key="12">
    <source>
        <dbReference type="ARBA" id="ARBA00041983"/>
    </source>
</evidence>
<evidence type="ECO:0000256" key="11">
    <source>
        <dbReference type="ARBA" id="ARBA00040441"/>
    </source>
</evidence>
<keyword evidence="15" id="KW-0732">Signal</keyword>
<evidence type="ECO:0000313" key="17">
    <source>
        <dbReference type="Ensembl" id="ENSOKIP00005044056.1"/>
    </source>
</evidence>
<evidence type="ECO:0000256" key="1">
    <source>
        <dbReference type="ARBA" id="ARBA00004115"/>
    </source>
</evidence>
<sequence>MAESLCVVVLLLCGTLIPFVTAGNDCEGYIDAKSQIQSKQYCGTLQGCCGTCENRYCCSNVFKQMGTSEQNSCFFSSSISSSTFTIWPFIAIPVILVIIFISCCVCPCCCMYNMCRKPRPVIATTSHTTVVNTQFTQQPQQPVQPYQGGPQYPAYQPVPVQPGYGAQPQPGYGGGQPMPTSLGYQGQPFQPGPPPPYQETGSAYPPAIQVPYSQAGFSPGQPSYPFQPPAQPGYPAQQPGYPAQQPSHPAQAGAPPAQPDFLSAQPAYNPAFVDSQPPKTGY</sequence>
<keyword evidence="5" id="KW-0256">Endoplasmic reticulum</keyword>
<evidence type="ECO:0000313" key="18">
    <source>
        <dbReference type="Proteomes" id="UP000694557"/>
    </source>
</evidence>
<keyword evidence="7 14" id="KW-0472">Membrane</keyword>
<dbReference type="GO" id="GO:0031965">
    <property type="term" value="C:nuclear membrane"/>
    <property type="evidence" value="ECO:0007669"/>
    <property type="project" value="UniProtKB-SubCell"/>
</dbReference>
<evidence type="ECO:0000256" key="10">
    <source>
        <dbReference type="ARBA" id="ARBA00038108"/>
    </source>
</evidence>
<feature type="chain" id="PRO_5034295477" description="Protein shisa-5" evidence="15">
    <location>
        <begin position="23"/>
        <end position="282"/>
    </location>
</feature>
<dbReference type="GO" id="GO:0005789">
    <property type="term" value="C:endoplasmic reticulum membrane"/>
    <property type="evidence" value="ECO:0007669"/>
    <property type="project" value="UniProtKB-SubCell"/>
</dbReference>
<reference evidence="17" key="2">
    <citation type="submission" date="2025-09" db="UniProtKB">
        <authorList>
            <consortium name="Ensembl"/>
        </authorList>
    </citation>
    <scope>IDENTIFICATION</scope>
</reference>
<gene>
    <name evidence="17" type="primary">shisa10.1</name>
</gene>
<evidence type="ECO:0000256" key="8">
    <source>
        <dbReference type="ARBA" id="ARBA00023242"/>
    </source>
</evidence>
<dbReference type="GeneTree" id="ENSGT00940000166256"/>
<proteinExistence type="inferred from homology"/>
<evidence type="ECO:0000256" key="3">
    <source>
        <dbReference type="ARBA" id="ARBA00022692"/>
    </source>
</evidence>
<evidence type="ECO:0000256" key="2">
    <source>
        <dbReference type="ARBA" id="ARBA00004126"/>
    </source>
</evidence>
<dbReference type="KEGG" id="oki:109891461"/>
<protein>
    <recommendedName>
        <fullName evidence="11">Protein shisa-5</fullName>
    </recommendedName>
    <alternativeName>
        <fullName evidence="12">Scotin</fullName>
    </alternativeName>
</protein>
<comment type="function">
    <text evidence="9">Can induce apoptosis in a caspase-dependent manner and plays a role in p53/TP53-dependent apoptosis.</text>
</comment>
<keyword evidence="4" id="KW-0053">Apoptosis</keyword>
<comment type="subcellular location">
    <subcellularLocation>
        <location evidence="1">Endoplasmic reticulum membrane</location>
        <topology evidence="1">Single-pass type I membrane protein</topology>
    </subcellularLocation>
    <subcellularLocation>
        <location evidence="2">Nucleus membrane</location>
    </subcellularLocation>
</comment>
<feature type="signal peptide" evidence="15">
    <location>
        <begin position="1"/>
        <end position="22"/>
    </location>
</feature>
<evidence type="ECO:0000256" key="4">
    <source>
        <dbReference type="ARBA" id="ARBA00022703"/>
    </source>
</evidence>
<dbReference type="InterPro" id="IPR053891">
    <property type="entry name" value="Shisa_N"/>
</dbReference>
<feature type="compositionally biased region" description="Low complexity" evidence="13">
    <location>
        <begin position="157"/>
        <end position="170"/>
    </location>
</feature>
<keyword evidence="6 14" id="KW-1133">Transmembrane helix</keyword>
<keyword evidence="3 14" id="KW-0812">Transmembrane</keyword>
<evidence type="ECO:0000256" key="6">
    <source>
        <dbReference type="ARBA" id="ARBA00022989"/>
    </source>
</evidence>
<reference evidence="17" key="1">
    <citation type="submission" date="2025-08" db="UniProtKB">
        <authorList>
            <consortium name="Ensembl"/>
        </authorList>
    </citation>
    <scope>IDENTIFICATION</scope>
</reference>
<comment type="similarity">
    <text evidence="10">Belongs to the shisa family.</text>
</comment>
<dbReference type="PANTHER" id="PTHR31395">
    <property type="entry name" value="SHISA"/>
    <property type="match status" value="1"/>
</dbReference>
<dbReference type="GO" id="GO:0006915">
    <property type="term" value="P:apoptotic process"/>
    <property type="evidence" value="ECO:0007669"/>
    <property type="project" value="UniProtKB-KW"/>
</dbReference>
<keyword evidence="18" id="KW-1185">Reference proteome</keyword>
<evidence type="ECO:0000256" key="5">
    <source>
        <dbReference type="ARBA" id="ARBA00022824"/>
    </source>
</evidence>
<feature type="compositionally biased region" description="Low complexity" evidence="13">
    <location>
        <begin position="233"/>
        <end position="255"/>
    </location>
</feature>
<feature type="domain" description="Shisa N-terminal" evidence="16">
    <location>
        <begin position="23"/>
        <end position="74"/>
    </location>
</feature>
<dbReference type="AlphaFoldDB" id="A0A8C7MC94"/>
<dbReference type="InterPro" id="IPR026910">
    <property type="entry name" value="Shisa"/>
</dbReference>
<dbReference type="Pfam" id="PF13908">
    <property type="entry name" value="Shisa_N"/>
    <property type="match status" value="1"/>
</dbReference>
<feature type="region of interest" description="Disordered" evidence="13">
    <location>
        <begin position="157"/>
        <end position="282"/>
    </location>
</feature>
<dbReference type="Ensembl" id="ENSOKIT00005046406.1">
    <property type="protein sequence ID" value="ENSOKIP00005044056.1"/>
    <property type="gene ID" value="ENSOKIG00005018560.1"/>
</dbReference>
<evidence type="ECO:0000259" key="16">
    <source>
        <dbReference type="Pfam" id="PF13908"/>
    </source>
</evidence>
<evidence type="ECO:0000256" key="7">
    <source>
        <dbReference type="ARBA" id="ARBA00023136"/>
    </source>
</evidence>
<dbReference type="CTD" id="558619"/>
<evidence type="ECO:0000256" key="9">
    <source>
        <dbReference type="ARBA" id="ARBA00037507"/>
    </source>
</evidence>
<name>A0A8C7MC94_ONCKI</name>
<feature type="transmembrane region" description="Helical" evidence="14">
    <location>
        <begin position="86"/>
        <end position="112"/>
    </location>
</feature>
<organism evidence="17 18">
    <name type="scientific">Oncorhynchus kisutch</name>
    <name type="common">Coho salmon</name>
    <name type="synonym">Salmo kisutch</name>
    <dbReference type="NCBI Taxonomy" id="8019"/>
    <lineage>
        <taxon>Eukaryota</taxon>
        <taxon>Metazoa</taxon>
        <taxon>Chordata</taxon>
        <taxon>Craniata</taxon>
        <taxon>Vertebrata</taxon>
        <taxon>Euteleostomi</taxon>
        <taxon>Actinopterygii</taxon>
        <taxon>Neopterygii</taxon>
        <taxon>Teleostei</taxon>
        <taxon>Protacanthopterygii</taxon>
        <taxon>Salmoniformes</taxon>
        <taxon>Salmonidae</taxon>
        <taxon>Salmoninae</taxon>
        <taxon>Oncorhynchus</taxon>
    </lineage>
</organism>
<dbReference type="PANTHER" id="PTHR31395:SF14">
    <property type="entry name" value="PROTEIN SHISA-5"/>
    <property type="match status" value="1"/>
</dbReference>